<comment type="caution">
    <text evidence="9">The sequence shown here is derived from an EMBL/GenBank/DDBJ whole genome shotgun (WGS) entry which is preliminary data.</text>
</comment>
<keyword evidence="4 8" id="KW-1003">Cell membrane</keyword>
<keyword evidence="3 8" id="KW-0813">Transport</keyword>
<keyword evidence="6 8" id="KW-1133">Transmembrane helix</keyword>
<evidence type="ECO:0000256" key="6">
    <source>
        <dbReference type="ARBA" id="ARBA00022989"/>
    </source>
</evidence>
<comment type="subcellular location">
    <subcellularLocation>
        <location evidence="1 8">Cell membrane</location>
        <topology evidence="1 8">Multi-pass membrane protein</topology>
    </subcellularLocation>
</comment>
<evidence type="ECO:0000256" key="3">
    <source>
        <dbReference type="ARBA" id="ARBA00022448"/>
    </source>
</evidence>
<dbReference type="EMBL" id="SOAW01000001">
    <property type="protein sequence ID" value="TDT32432.1"/>
    <property type="molecule type" value="Genomic_DNA"/>
</dbReference>
<dbReference type="GO" id="GO:0015295">
    <property type="term" value="F:solute:proton symporter activity"/>
    <property type="evidence" value="ECO:0007669"/>
    <property type="project" value="TreeGrafter"/>
</dbReference>
<dbReference type="GO" id="GO:0015129">
    <property type="term" value="F:lactate transmembrane transporter activity"/>
    <property type="evidence" value="ECO:0007669"/>
    <property type="project" value="UniProtKB-UniRule"/>
</dbReference>
<feature type="transmembrane region" description="Helical" evidence="8">
    <location>
        <begin position="115"/>
        <end position="135"/>
    </location>
</feature>
<dbReference type="GO" id="GO:0005886">
    <property type="term" value="C:plasma membrane"/>
    <property type="evidence" value="ECO:0007669"/>
    <property type="project" value="UniProtKB-SubCell"/>
</dbReference>
<feature type="transmembrane region" description="Helical" evidence="8">
    <location>
        <begin position="89"/>
        <end position="109"/>
    </location>
</feature>
<evidence type="ECO:0000256" key="5">
    <source>
        <dbReference type="ARBA" id="ARBA00022692"/>
    </source>
</evidence>
<comment type="similarity">
    <text evidence="2 8">Belongs to the lactate permease family.</text>
</comment>
<sequence length="480" mass="47555">MISLLAALPIIAVIIALAVRLSTTLAAALGLALTLVVMVIAFPLPAQAIPGLVHDWLPVTVEVLLIILGGIAFAELGRRSGGQRVLSDWLRNCLGNGIGPVLAIVHGLTPLAESLTGYGIGAALAIPLLAALGLGIGRAAGIGLLGLCAVPWGSMGPGTLIASQLSGVSFQTLGVLSAVASLPVFLGVGFAAVLLAPAPVRLRSLLAAAASAAALWLAVLGANLTLGTAPAGAVGALVVLTGHLLLARLRGGSMRGSAPLRRALVPYAVLLLGVVSTSALVRLGGLEEGPGRYLASPALWLLVTSAVAGSLPGTDVALRRSAWSAAGRGWLHVGPATGMFIVLGALMAASGMSAAMAAGFGSLGAAYALVVPWLAGIGGFVTGSNTGANAMLAGPQTAALAGTGVPLALGLAVHNVAASICTLAAPARVEMALRLAGSENDRHARADRTWVQSRLLSTLACILAVLSLGLFGIGLSSDPG</sequence>
<protein>
    <recommendedName>
        <fullName evidence="8">L-lactate permease</fullName>
    </recommendedName>
</protein>
<evidence type="ECO:0000256" key="4">
    <source>
        <dbReference type="ARBA" id="ARBA00022475"/>
    </source>
</evidence>
<feature type="transmembrane region" description="Helical" evidence="8">
    <location>
        <begin position="232"/>
        <end position="251"/>
    </location>
</feature>
<dbReference type="Proteomes" id="UP000295371">
    <property type="component" value="Unassembled WGS sequence"/>
</dbReference>
<feature type="transmembrane region" description="Helical" evidence="8">
    <location>
        <begin position="205"/>
        <end position="226"/>
    </location>
</feature>
<feature type="transmembrane region" description="Helical" evidence="8">
    <location>
        <begin position="330"/>
        <end position="349"/>
    </location>
</feature>
<evidence type="ECO:0000256" key="1">
    <source>
        <dbReference type="ARBA" id="ARBA00004651"/>
    </source>
</evidence>
<evidence type="ECO:0000256" key="2">
    <source>
        <dbReference type="ARBA" id="ARBA00010100"/>
    </source>
</evidence>
<evidence type="ECO:0000256" key="7">
    <source>
        <dbReference type="ARBA" id="ARBA00023136"/>
    </source>
</evidence>
<feature type="transmembrane region" description="Helical" evidence="8">
    <location>
        <begin position="355"/>
        <end position="381"/>
    </location>
</feature>
<dbReference type="OrthoDB" id="9761056at2"/>
<gene>
    <name evidence="9" type="ORF">CLV29_0006</name>
</gene>
<dbReference type="PANTHER" id="PTHR30003:SF0">
    <property type="entry name" value="GLYCOLATE PERMEASE GLCA-RELATED"/>
    <property type="match status" value="1"/>
</dbReference>
<feature type="transmembrane region" description="Helical" evidence="8">
    <location>
        <begin position="56"/>
        <end position="77"/>
    </location>
</feature>
<dbReference type="InterPro" id="IPR003804">
    <property type="entry name" value="Lactate_perm"/>
</dbReference>
<reference evidence="9 10" key="1">
    <citation type="submission" date="2019-03" db="EMBL/GenBank/DDBJ databases">
        <title>Genomic Encyclopedia of Archaeal and Bacterial Type Strains, Phase II (KMG-II): from individual species to whole genera.</title>
        <authorList>
            <person name="Goeker M."/>
        </authorList>
    </citation>
    <scope>NUCLEOTIDE SEQUENCE [LARGE SCALE GENOMIC DNA]</scope>
    <source>
        <strain evidence="9 10">DSM 24323</strain>
    </source>
</reference>
<keyword evidence="5 8" id="KW-0812">Transmembrane</keyword>
<accession>A0A4R7J523</accession>
<organism evidence="9 10">
    <name type="scientific">Naumannella halotolerans</name>
    <dbReference type="NCBI Taxonomy" id="993414"/>
    <lineage>
        <taxon>Bacteria</taxon>
        <taxon>Bacillati</taxon>
        <taxon>Actinomycetota</taxon>
        <taxon>Actinomycetes</taxon>
        <taxon>Propionibacteriales</taxon>
        <taxon>Propionibacteriaceae</taxon>
        <taxon>Naumannella</taxon>
    </lineage>
</organism>
<feature type="transmembrane region" description="Helical" evidence="8">
    <location>
        <begin position="263"/>
        <end position="285"/>
    </location>
</feature>
<comment type="function">
    <text evidence="8">Uptake of L-lactate across the membrane. Can also transport D-lactate and glycolate.</text>
</comment>
<feature type="transmembrane region" description="Helical" evidence="8">
    <location>
        <begin position="455"/>
        <end position="475"/>
    </location>
</feature>
<dbReference type="Pfam" id="PF02652">
    <property type="entry name" value="Lactate_perm"/>
    <property type="match status" value="2"/>
</dbReference>
<dbReference type="RefSeq" id="WP_133753077.1">
    <property type="nucleotide sequence ID" value="NZ_SOAW01000001.1"/>
</dbReference>
<proteinExistence type="inferred from homology"/>
<evidence type="ECO:0000313" key="10">
    <source>
        <dbReference type="Proteomes" id="UP000295371"/>
    </source>
</evidence>
<feature type="transmembrane region" description="Helical" evidence="8">
    <location>
        <begin position="297"/>
        <end position="318"/>
    </location>
</feature>
<keyword evidence="7 8" id="KW-0472">Membrane</keyword>
<evidence type="ECO:0000313" key="9">
    <source>
        <dbReference type="EMBL" id="TDT32432.1"/>
    </source>
</evidence>
<feature type="transmembrane region" description="Helical" evidence="8">
    <location>
        <begin position="142"/>
        <end position="163"/>
    </location>
</feature>
<name>A0A4R7J523_9ACTN</name>
<feature type="transmembrane region" description="Helical" evidence="8">
    <location>
        <begin position="175"/>
        <end position="198"/>
    </location>
</feature>
<evidence type="ECO:0000256" key="8">
    <source>
        <dbReference type="RuleBase" id="RU365092"/>
    </source>
</evidence>
<dbReference type="PANTHER" id="PTHR30003">
    <property type="entry name" value="L-LACTATE PERMEASE"/>
    <property type="match status" value="1"/>
</dbReference>
<keyword evidence="10" id="KW-1185">Reference proteome</keyword>
<dbReference type="AlphaFoldDB" id="A0A4R7J523"/>